<reference evidence="3 4" key="1">
    <citation type="journal article" date="2018" name="Front. Plant Sci.">
        <title>Red Clover (Trifolium pratense) and Zigzag Clover (T. medium) - A Picture of Genomic Similarities and Differences.</title>
        <authorList>
            <person name="Dluhosova J."/>
            <person name="Istvanek J."/>
            <person name="Nedelnik J."/>
            <person name="Repkova J."/>
        </authorList>
    </citation>
    <scope>NUCLEOTIDE SEQUENCE [LARGE SCALE GENOMIC DNA]</scope>
    <source>
        <strain evidence="4">cv. 10/8</strain>
        <tissue evidence="3">Leaf</tissue>
    </source>
</reference>
<dbReference type="InterPro" id="IPR040256">
    <property type="entry name" value="At4g02000-like"/>
</dbReference>
<evidence type="ECO:0000313" key="3">
    <source>
        <dbReference type="EMBL" id="MCI16430.1"/>
    </source>
</evidence>
<gene>
    <name evidence="3" type="ORF">A2U01_0037572</name>
</gene>
<dbReference type="Proteomes" id="UP000265520">
    <property type="component" value="Unassembled WGS sequence"/>
</dbReference>
<protein>
    <recommendedName>
        <fullName evidence="5">CCHC-type domain-containing protein</fullName>
    </recommendedName>
</protein>
<feature type="non-terminal residue" evidence="3">
    <location>
        <position position="214"/>
    </location>
</feature>
<proteinExistence type="predicted"/>
<name>A0A392PYA5_9FABA</name>
<dbReference type="PANTHER" id="PTHR31286">
    <property type="entry name" value="GLYCINE-RICH CELL WALL STRUCTURAL PROTEIN 1.8-LIKE"/>
    <property type="match status" value="1"/>
</dbReference>
<dbReference type="Pfam" id="PF14392">
    <property type="entry name" value="zf-CCHC_4"/>
    <property type="match status" value="1"/>
</dbReference>
<sequence>MKARMADLWKPVRGVTIKQTKTGLFLFHFGHVLDMEGVLKGGPWSFDNNMLIVERVQVGMQIENIPLFHVEMWVQVHKLPMGLMKEKFGIPLANYIGTFVEYDKNNNTSFWREYMRLRVRVDVRNPLKKDTRVKDKDGKWCTINFKYEKLGVFCFVCGIMGHSENKCEVRYAMEHDDGARGWSAELRAEPRRAGGRPASRWLKEEIRGGAYPGE</sequence>
<comment type="caution">
    <text evidence="3">The sequence shown here is derived from an EMBL/GenBank/DDBJ whole genome shotgun (WGS) entry which is preliminary data.</text>
</comment>
<accession>A0A392PYA5</accession>
<keyword evidence="4" id="KW-1185">Reference proteome</keyword>
<organism evidence="3 4">
    <name type="scientific">Trifolium medium</name>
    <dbReference type="NCBI Taxonomy" id="97028"/>
    <lineage>
        <taxon>Eukaryota</taxon>
        <taxon>Viridiplantae</taxon>
        <taxon>Streptophyta</taxon>
        <taxon>Embryophyta</taxon>
        <taxon>Tracheophyta</taxon>
        <taxon>Spermatophyta</taxon>
        <taxon>Magnoliopsida</taxon>
        <taxon>eudicotyledons</taxon>
        <taxon>Gunneridae</taxon>
        <taxon>Pentapetalae</taxon>
        <taxon>rosids</taxon>
        <taxon>fabids</taxon>
        <taxon>Fabales</taxon>
        <taxon>Fabaceae</taxon>
        <taxon>Papilionoideae</taxon>
        <taxon>50 kb inversion clade</taxon>
        <taxon>NPAAA clade</taxon>
        <taxon>Hologalegina</taxon>
        <taxon>IRL clade</taxon>
        <taxon>Trifolieae</taxon>
        <taxon>Trifolium</taxon>
    </lineage>
</organism>
<dbReference type="AlphaFoldDB" id="A0A392PYA5"/>
<dbReference type="Pfam" id="PF14111">
    <property type="entry name" value="DUF4283"/>
    <property type="match status" value="1"/>
</dbReference>
<evidence type="ECO:0000259" key="2">
    <source>
        <dbReference type="Pfam" id="PF14392"/>
    </source>
</evidence>
<dbReference type="EMBL" id="LXQA010100802">
    <property type="protein sequence ID" value="MCI16430.1"/>
    <property type="molecule type" value="Genomic_DNA"/>
</dbReference>
<evidence type="ECO:0008006" key="5">
    <source>
        <dbReference type="Google" id="ProtNLM"/>
    </source>
</evidence>
<dbReference type="PANTHER" id="PTHR31286:SF153">
    <property type="entry name" value="DUF4283 DOMAIN PROTEIN"/>
    <property type="match status" value="1"/>
</dbReference>
<dbReference type="InterPro" id="IPR025836">
    <property type="entry name" value="Zn_knuckle_CX2CX4HX4C"/>
</dbReference>
<dbReference type="InterPro" id="IPR025558">
    <property type="entry name" value="DUF4283"/>
</dbReference>
<evidence type="ECO:0000259" key="1">
    <source>
        <dbReference type="Pfam" id="PF14111"/>
    </source>
</evidence>
<feature type="domain" description="DUF4283" evidence="1">
    <location>
        <begin position="4"/>
        <end position="55"/>
    </location>
</feature>
<evidence type="ECO:0000313" key="4">
    <source>
        <dbReference type="Proteomes" id="UP000265520"/>
    </source>
</evidence>
<feature type="domain" description="Zinc knuckle CX2CX4HX4C" evidence="2">
    <location>
        <begin position="121"/>
        <end position="168"/>
    </location>
</feature>